<feature type="compositionally biased region" description="Polar residues" evidence="1">
    <location>
        <begin position="49"/>
        <end position="70"/>
    </location>
</feature>
<feature type="region of interest" description="Disordered" evidence="1">
    <location>
        <begin position="1"/>
        <end position="72"/>
    </location>
</feature>
<evidence type="ECO:0000256" key="1">
    <source>
        <dbReference type="SAM" id="MobiDB-lite"/>
    </source>
</evidence>
<dbReference type="PANTHER" id="PTHR34444">
    <property type="entry name" value="LOC361192"/>
    <property type="match status" value="1"/>
</dbReference>
<reference evidence="2 3" key="1">
    <citation type="submission" date="2024-08" db="EMBL/GenBank/DDBJ databases">
        <title>The draft genome of Apodemus speciosus.</title>
        <authorList>
            <person name="Nabeshima K."/>
            <person name="Suzuki S."/>
            <person name="Onuma M."/>
        </authorList>
    </citation>
    <scope>NUCLEOTIDE SEQUENCE [LARGE SCALE GENOMIC DNA]</scope>
    <source>
        <strain evidence="2">IB14-021</strain>
    </source>
</reference>
<keyword evidence="3" id="KW-1185">Reference proteome</keyword>
<dbReference type="PANTHER" id="PTHR34444:SF1">
    <property type="entry name" value="CILIA- AND FLAGELLA-ASSOCIATED PROTEIN 90"/>
    <property type="match status" value="1"/>
</dbReference>
<accession>A0ABQ0FGH3</accession>
<feature type="compositionally biased region" description="Basic and acidic residues" evidence="1">
    <location>
        <begin position="1"/>
        <end position="14"/>
    </location>
</feature>
<organism evidence="2 3">
    <name type="scientific">Apodemus speciosus</name>
    <name type="common">Large Japanese field mouse</name>
    <dbReference type="NCBI Taxonomy" id="105296"/>
    <lineage>
        <taxon>Eukaryota</taxon>
        <taxon>Metazoa</taxon>
        <taxon>Chordata</taxon>
        <taxon>Craniata</taxon>
        <taxon>Vertebrata</taxon>
        <taxon>Euteleostomi</taxon>
        <taxon>Mammalia</taxon>
        <taxon>Eutheria</taxon>
        <taxon>Euarchontoglires</taxon>
        <taxon>Glires</taxon>
        <taxon>Rodentia</taxon>
        <taxon>Myomorpha</taxon>
        <taxon>Muroidea</taxon>
        <taxon>Muridae</taxon>
        <taxon>Murinae</taxon>
        <taxon>Apodemus</taxon>
    </lineage>
</organism>
<proteinExistence type="predicted"/>
<dbReference type="InterPro" id="IPR027901">
    <property type="entry name" value="CFAP90"/>
</dbReference>
<name>A0ABQ0FGH3_APOSI</name>
<gene>
    <name evidence="2" type="ORF">APTSU1_001358000</name>
</gene>
<feature type="compositionally biased region" description="Acidic residues" evidence="1">
    <location>
        <begin position="15"/>
        <end position="35"/>
    </location>
</feature>
<sequence>MDPGGVKKEGKVEEEAGEEEGEKKEEEEEDEEEITAETLRANPDLCPSQRYQLSATSRRGTRAPRSSATSVARARTGVVSLYDCEQERTVPVLMSSVYGKRINQPVEPLNRDYIRVNHVKTDFYRKNDIASMKGPSFGHITPA</sequence>
<protein>
    <submittedName>
        <fullName evidence="2">Uncharacterized protein C5orf49 homolog</fullName>
    </submittedName>
</protein>
<evidence type="ECO:0000313" key="2">
    <source>
        <dbReference type="EMBL" id="GAB1298344.1"/>
    </source>
</evidence>
<evidence type="ECO:0000313" key="3">
    <source>
        <dbReference type="Proteomes" id="UP001623349"/>
    </source>
</evidence>
<comment type="caution">
    <text evidence="2">The sequence shown here is derived from an EMBL/GenBank/DDBJ whole genome shotgun (WGS) entry which is preliminary data.</text>
</comment>
<dbReference type="Pfam" id="PF15074">
    <property type="entry name" value="CFAP90"/>
    <property type="match status" value="1"/>
</dbReference>
<dbReference type="EMBL" id="BAAFST010000013">
    <property type="protein sequence ID" value="GAB1298344.1"/>
    <property type="molecule type" value="Genomic_DNA"/>
</dbReference>
<dbReference type="Proteomes" id="UP001623349">
    <property type="component" value="Unassembled WGS sequence"/>
</dbReference>